<dbReference type="Proteomes" id="UP000789366">
    <property type="component" value="Unassembled WGS sequence"/>
</dbReference>
<organism evidence="1 2">
    <name type="scientific">Cetraspora pellucida</name>
    <dbReference type="NCBI Taxonomy" id="1433469"/>
    <lineage>
        <taxon>Eukaryota</taxon>
        <taxon>Fungi</taxon>
        <taxon>Fungi incertae sedis</taxon>
        <taxon>Mucoromycota</taxon>
        <taxon>Glomeromycotina</taxon>
        <taxon>Glomeromycetes</taxon>
        <taxon>Diversisporales</taxon>
        <taxon>Gigasporaceae</taxon>
        <taxon>Cetraspora</taxon>
    </lineage>
</organism>
<gene>
    <name evidence="1" type="ORF">SPELUC_LOCUS7393</name>
</gene>
<sequence>MNLRDESSQFHLILDLQKKKIKKNLKIVYCSNSETTEKKK</sequence>
<reference evidence="1" key="1">
    <citation type="submission" date="2021-06" db="EMBL/GenBank/DDBJ databases">
        <authorList>
            <person name="Kallberg Y."/>
            <person name="Tangrot J."/>
            <person name="Rosling A."/>
        </authorList>
    </citation>
    <scope>NUCLEOTIDE SEQUENCE</scope>
    <source>
        <strain evidence="1">28 12/20/2015</strain>
    </source>
</reference>
<protein>
    <submittedName>
        <fullName evidence="1">7089_t:CDS:1</fullName>
    </submittedName>
</protein>
<keyword evidence="2" id="KW-1185">Reference proteome</keyword>
<comment type="caution">
    <text evidence="1">The sequence shown here is derived from an EMBL/GenBank/DDBJ whole genome shotgun (WGS) entry which is preliminary data.</text>
</comment>
<evidence type="ECO:0000313" key="1">
    <source>
        <dbReference type="EMBL" id="CAG8608141.1"/>
    </source>
</evidence>
<evidence type="ECO:0000313" key="2">
    <source>
        <dbReference type="Proteomes" id="UP000789366"/>
    </source>
</evidence>
<proteinExistence type="predicted"/>
<accession>A0ACA9MVQ8</accession>
<dbReference type="EMBL" id="CAJVPW010009711">
    <property type="protein sequence ID" value="CAG8608141.1"/>
    <property type="molecule type" value="Genomic_DNA"/>
</dbReference>
<name>A0ACA9MVQ8_9GLOM</name>